<accession>A0A914PI26</accession>
<sequence length="167" mass="18397">MPHSTSRRTPEYPPPPARPNPSQSNTAPPRLPSSTYRPSSSYSFSSSSIPPPSYPLPSNNNSSFELVKPCPTDGKCSLPYCFCSPNGLGIPGNLRASETPQMVIITYEGPITDRIINIFKSLFNGKFKNPNGCPIKGTFFISHEWNNYDQVQWLFSTGHEIGVNSIT</sequence>
<reference evidence="3" key="1">
    <citation type="submission" date="2022-11" db="UniProtKB">
        <authorList>
            <consortium name="WormBaseParasite"/>
        </authorList>
    </citation>
    <scope>IDENTIFICATION</scope>
</reference>
<feature type="region of interest" description="Disordered" evidence="1">
    <location>
        <begin position="1"/>
        <end position="46"/>
    </location>
</feature>
<dbReference type="AlphaFoldDB" id="A0A914PI26"/>
<evidence type="ECO:0000256" key="1">
    <source>
        <dbReference type="SAM" id="MobiDB-lite"/>
    </source>
</evidence>
<name>A0A914PI26_9BILA</name>
<dbReference type="SUPFAM" id="SSF88713">
    <property type="entry name" value="Glycoside hydrolase/deacetylase"/>
    <property type="match status" value="1"/>
</dbReference>
<organism evidence="2 3">
    <name type="scientific">Panagrolaimus davidi</name>
    <dbReference type="NCBI Taxonomy" id="227884"/>
    <lineage>
        <taxon>Eukaryota</taxon>
        <taxon>Metazoa</taxon>
        <taxon>Ecdysozoa</taxon>
        <taxon>Nematoda</taxon>
        <taxon>Chromadorea</taxon>
        <taxon>Rhabditida</taxon>
        <taxon>Tylenchina</taxon>
        <taxon>Panagrolaimomorpha</taxon>
        <taxon>Panagrolaimoidea</taxon>
        <taxon>Panagrolaimidae</taxon>
        <taxon>Panagrolaimus</taxon>
    </lineage>
</organism>
<evidence type="ECO:0000313" key="2">
    <source>
        <dbReference type="Proteomes" id="UP000887578"/>
    </source>
</evidence>
<evidence type="ECO:0000313" key="3">
    <source>
        <dbReference type="WBParaSite" id="PDA_v2.g18.t1"/>
    </source>
</evidence>
<dbReference type="InterPro" id="IPR011330">
    <property type="entry name" value="Glyco_hydro/deAcase_b/a-brl"/>
</dbReference>
<proteinExistence type="predicted"/>
<keyword evidence="2" id="KW-1185">Reference proteome</keyword>
<dbReference type="InterPro" id="IPR052740">
    <property type="entry name" value="CE4"/>
</dbReference>
<feature type="compositionally biased region" description="Low complexity" evidence="1">
    <location>
        <begin position="32"/>
        <end position="46"/>
    </location>
</feature>
<dbReference type="Proteomes" id="UP000887578">
    <property type="component" value="Unplaced"/>
</dbReference>
<dbReference type="PANTHER" id="PTHR45985">
    <property type="match status" value="1"/>
</dbReference>
<dbReference type="PANTHER" id="PTHR45985:SF3">
    <property type="entry name" value="CHITIN DEACETYLASE-LIKE 4"/>
    <property type="match status" value="1"/>
</dbReference>
<protein>
    <submittedName>
        <fullName evidence="3">Uncharacterized protein</fullName>
    </submittedName>
</protein>
<dbReference type="WBParaSite" id="PDA_v2.g18.t1">
    <property type="protein sequence ID" value="PDA_v2.g18.t1"/>
    <property type="gene ID" value="PDA_v2.g18"/>
</dbReference>
<dbReference type="GO" id="GO:0005975">
    <property type="term" value="P:carbohydrate metabolic process"/>
    <property type="evidence" value="ECO:0007669"/>
    <property type="project" value="InterPro"/>
</dbReference>